<dbReference type="Proteomes" id="UP001175227">
    <property type="component" value="Unassembled WGS sequence"/>
</dbReference>
<keyword evidence="3" id="KW-1185">Reference proteome</keyword>
<organism evidence="2 3">
    <name type="scientific">Armillaria novae-zelandiae</name>
    <dbReference type="NCBI Taxonomy" id="153914"/>
    <lineage>
        <taxon>Eukaryota</taxon>
        <taxon>Fungi</taxon>
        <taxon>Dikarya</taxon>
        <taxon>Basidiomycota</taxon>
        <taxon>Agaricomycotina</taxon>
        <taxon>Agaricomycetes</taxon>
        <taxon>Agaricomycetidae</taxon>
        <taxon>Agaricales</taxon>
        <taxon>Marasmiineae</taxon>
        <taxon>Physalacriaceae</taxon>
        <taxon>Armillaria</taxon>
    </lineage>
</organism>
<gene>
    <name evidence="2" type="ORF">IW261DRAFT_1473605</name>
</gene>
<reference evidence="2" key="1">
    <citation type="submission" date="2023-06" db="EMBL/GenBank/DDBJ databases">
        <authorList>
            <consortium name="Lawrence Berkeley National Laboratory"/>
            <person name="Ahrendt S."/>
            <person name="Sahu N."/>
            <person name="Indic B."/>
            <person name="Wong-Bajracharya J."/>
            <person name="Merenyi Z."/>
            <person name="Ke H.-M."/>
            <person name="Monk M."/>
            <person name="Kocsube S."/>
            <person name="Drula E."/>
            <person name="Lipzen A."/>
            <person name="Balint B."/>
            <person name="Henrissat B."/>
            <person name="Andreopoulos B."/>
            <person name="Martin F.M."/>
            <person name="Harder C.B."/>
            <person name="Rigling D."/>
            <person name="Ford K.L."/>
            <person name="Foster G.D."/>
            <person name="Pangilinan J."/>
            <person name="Papanicolaou A."/>
            <person name="Barry K."/>
            <person name="LaButti K."/>
            <person name="Viragh M."/>
            <person name="Koriabine M."/>
            <person name="Yan M."/>
            <person name="Riley R."/>
            <person name="Champramary S."/>
            <person name="Plett K.L."/>
            <person name="Tsai I.J."/>
            <person name="Slot J."/>
            <person name="Sipos G."/>
            <person name="Plett J."/>
            <person name="Nagy L.G."/>
            <person name="Grigoriev I.V."/>
        </authorList>
    </citation>
    <scope>NUCLEOTIDE SEQUENCE</scope>
    <source>
        <strain evidence="2">ICMP 16352</strain>
    </source>
</reference>
<keyword evidence="1" id="KW-1133">Transmembrane helix</keyword>
<dbReference type="EMBL" id="JAUEPR010000009">
    <property type="protein sequence ID" value="KAK0480631.1"/>
    <property type="molecule type" value="Genomic_DNA"/>
</dbReference>
<evidence type="ECO:0000313" key="2">
    <source>
        <dbReference type="EMBL" id="KAK0480631.1"/>
    </source>
</evidence>
<name>A0AA39PAJ2_9AGAR</name>
<evidence type="ECO:0000313" key="3">
    <source>
        <dbReference type="Proteomes" id="UP001175227"/>
    </source>
</evidence>
<protein>
    <submittedName>
        <fullName evidence="2">Uncharacterized protein</fullName>
    </submittedName>
</protein>
<dbReference type="AlphaFoldDB" id="A0AA39PAJ2"/>
<feature type="transmembrane region" description="Helical" evidence="1">
    <location>
        <begin position="33"/>
        <end position="61"/>
    </location>
</feature>
<accession>A0AA39PAJ2</accession>
<keyword evidence="1" id="KW-0812">Transmembrane</keyword>
<comment type="caution">
    <text evidence="2">The sequence shown here is derived from an EMBL/GenBank/DDBJ whole genome shotgun (WGS) entry which is preliminary data.</text>
</comment>
<keyword evidence="1" id="KW-0472">Membrane</keyword>
<evidence type="ECO:0000256" key="1">
    <source>
        <dbReference type="SAM" id="Phobius"/>
    </source>
</evidence>
<proteinExistence type="predicted"/>
<sequence length="88" mass="9775">MDLAVTRISPSLFTFSFPMSSALLYHPSECWRIFSYLLFVTLCSLIPSLTSGGQISLLFCIRRQPDPHPRLSIIHGRCGVPRGGPSSH</sequence>